<dbReference type="InterPro" id="IPR002219">
    <property type="entry name" value="PKC_DAG/PE"/>
</dbReference>
<evidence type="ECO:0000256" key="3">
    <source>
        <dbReference type="ARBA" id="ARBA00022771"/>
    </source>
</evidence>
<dbReference type="SMART" id="SM00249">
    <property type="entry name" value="PHD"/>
    <property type="match status" value="6"/>
</dbReference>
<sequence length="1139" mass="131257">METIAHFSHQHLLTTCEIGEHKEVNCGACEKHCSNQSYCCKECKFFLHKSCAELSRELKHYLHPHNLTLCDTANLGCRYCDSCGKRFRGFTYRCQMCNFDLDIECARKSTNGSKVKKQIQHFSHGDPLILEEVIDEDKERWCRACERRCLTNTYYCGSCQFFIHKPCAELQQELHHPAHLHTLKLCPTVDDDAGLSCDFCGEIFHGFVYQCNECQFHLDVICAQQLPSSETRGQKQTDHFGHRHPLTLRLRDDEDDIFKCRACDERCLGPVYGCDQCKYFLHESCAELPLERGHFYHEQHPLKLQVAKYHNCALCGNRIEGYTYRCEQCDFDLDVLCAQMTSMRPGEGRVTRPRKQVEDIKKQHFCHEHVLTGSEKSEEDRVFCSGCKKQCSGLTYACDTCKFYLHEACSELPREYEHFFHPLHKLTLQNSHSGVYCRACEKKCRGFTFSCRECNFHLDVVCAMKAEKVTRDPACYIPHFSHGHPLKITDEEWNTTCLACSKQRLDSGLIYGCKKCRVWLHKSCAELPQKINHFFHKECTGQLNLEVRSTLEPRLRKVKCRACHKECQGFIFRCELCRFKLDVECALMPSIVPEGTQTKCFSGHGHPLQLRQINGDATVRWCSVCENRCVNATYECSQCEFFVHESCTELTPVIFQPSHPFHPKHKLELRIKDRFTCEACLKESSGFTYDCRSCPFSLHVGCANLKPKIQFDAHDHYLCFFDSLYAKVRCNACRREIVPCSSKKNKGEMESKGEVVRCVRCNYNRHLVCGPLPCAIKSEDHKHDIQLEDELREDESGLYYCDACERKRNPEESVYRCTRAQCPYVAHFHCMKSEVTFLLKGVQKEIELRTLGTRISGKLISEDQEIIESKPHSRIDFGREMGTEDVPTLENLLDAFLEEEQMKFPDAFQILTKEMCGLGLESFWEPLKGKDAIPKVSPFSHQAFSQFKNMLKPETGNSHFSMIFFENEVLVDVEGLMVVQSLAPVLKNLLEKRGDISTKSRLSSNSKNLIFTMLCGAIRSMSSTKVDHPFFETLFCNWWNHVTMAKHAGFETRFFLGHLDKILRARFAVQADKVQEEKLKELAGQIKRCQASSEEWTAKAAELTDARRRYRESAESSLIKVMSIEAERLEGNTVGSALL</sequence>
<keyword evidence="3" id="KW-0863">Zinc-finger</keyword>
<dbReference type="InterPro" id="IPR004146">
    <property type="entry name" value="DC1"/>
</dbReference>
<dbReference type="SMART" id="SM00109">
    <property type="entry name" value="C1"/>
    <property type="match status" value="8"/>
</dbReference>
<dbReference type="Pfam" id="PF03107">
    <property type="entry name" value="C1_2"/>
    <property type="match status" value="11"/>
</dbReference>
<gene>
    <name evidence="6" type="ORF">EUGRSUZ_E00393</name>
</gene>
<organism evidence="6">
    <name type="scientific">Eucalyptus grandis</name>
    <name type="common">Flooded gum</name>
    <dbReference type="NCBI Taxonomy" id="71139"/>
    <lineage>
        <taxon>Eukaryota</taxon>
        <taxon>Viridiplantae</taxon>
        <taxon>Streptophyta</taxon>
        <taxon>Embryophyta</taxon>
        <taxon>Tracheophyta</taxon>
        <taxon>Spermatophyta</taxon>
        <taxon>Magnoliopsida</taxon>
        <taxon>eudicotyledons</taxon>
        <taxon>Gunneridae</taxon>
        <taxon>Pentapetalae</taxon>
        <taxon>rosids</taxon>
        <taxon>malvids</taxon>
        <taxon>Myrtales</taxon>
        <taxon>Myrtaceae</taxon>
        <taxon>Myrtoideae</taxon>
        <taxon>Eucalypteae</taxon>
        <taxon>Eucalyptus</taxon>
    </lineage>
</organism>
<dbReference type="Gene3D" id="3.30.60.20">
    <property type="match status" value="1"/>
</dbReference>
<evidence type="ECO:0000256" key="1">
    <source>
        <dbReference type="ARBA" id="ARBA00022723"/>
    </source>
</evidence>
<dbReference type="InterPro" id="IPR001965">
    <property type="entry name" value="Znf_PHD"/>
</dbReference>
<accession>A0A059C0H4</accession>
<protein>
    <recommendedName>
        <fullName evidence="5">Phorbol-ester/DAG-type domain-containing protein</fullName>
    </recommendedName>
</protein>
<dbReference type="OMA" id="SCYLRTH"/>
<evidence type="ECO:0000259" key="5">
    <source>
        <dbReference type="PROSITE" id="PS50081"/>
    </source>
</evidence>
<dbReference type="SUPFAM" id="SSF57889">
    <property type="entry name" value="Cysteine-rich domain"/>
    <property type="match status" value="8"/>
</dbReference>
<feature type="domain" description="Phorbol-ester/DAG-type" evidence="5">
    <location>
        <begin position="605"/>
        <end position="655"/>
    </location>
</feature>
<dbReference type="PANTHER" id="PTHR46288:SF27">
    <property type="entry name" value="CYSTEINE_HISTIDINE-RICH C1 DOMAIN FAMILY PROTEIN"/>
    <property type="match status" value="1"/>
</dbReference>
<dbReference type="Gene3D" id="3.30.40.10">
    <property type="entry name" value="Zinc/RING finger domain, C3HC4 (zinc finger)"/>
    <property type="match status" value="1"/>
</dbReference>
<dbReference type="InParanoid" id="A0A059C0H4"/>
<dbReference type="AlphaFoldDB" id="A0A059C0H4"/>
<keyword evidence="1" id="KW-0479">Metal-binding</keyword>
<proteinExistence type="predicted"/>
<reference evidence="6" key="1">
    <citation type="submission" date="2013-07" db="EMBL/GenBank/DDBJ databases">
        <title>The genome of Eucalyptus grandis.</title>
        <authorList>
            <person name="Schmutz J."/>
            <person name="Hayes R."/>
            <person name="Myburg A."/>
            <person name="Tuskan G."/>
            <person name="Grattapaglia D."/>
            <person name="Rokhsar D.S."/>
        </authorList>
    </citation>
    <scope>NUCLEOTIDE SEQUENCE</scope>
    <source>
        <tissue evidence="6">Leaf extractions</tissue>
    </source>
</reference>
<dbReference type="InterPro" id="IPR013083">
    <property type="entry name" value="Znf_RING/FYVE/PHD"/>
</dbReference>
<evidence type="ECO:0000313" key="6">
    <source>
        <dbReference type="EMBL" id="KCW71933.1"/>
    </source>
</evidence>
<dbReference type="eggNOG" id="ENOG502RANS">
    <property type="taxonomic scope" value="Eukaryota"/>
</dbReference>
<keyword evidence="2" id="KW-0677">Repeat</keyword>
<dbReference type="GO" id="GO:0008270">
    <property type="term" value="F:zinc ion binding"/>
    <property type="evidence" value="ECO:0007669"/>
    <property type="project" value="UniProtKB-KW"/>
</dbReference>
<evidence type="ECO:0000256" key="2">
    <source>
        <dbReference type="ARBA" id="ARBA00022737"/>
    </source>
</evidence>
<keyword evidence="4" id="KW-0862">Zinc</keyword>
<dbReference type="PANTHER" id="PTHR46288">
    <property type="entry name" value="PHORBOL-ESTER/DAG-TYPE DOMAIN-CONTAINING PROTEIN"/>
    <property type="match status" value="1"/>
</dbReference>
<evidence type="ECO:0000256" key="4">
    <source>
        <dbReference type="ARBA" id="ARBA00022833"/>
    </source>
</evidence>
<name>A0A059C0H4_EUCGR</name>
<dbReference type="PROSITE" id="PS50081">
    <property type="entry name" value="ZF_DAG_PE_2"/>
    <property type="match status" value="1"/>
</dbReference>
<dbReference type="EMBL" id="KK198757">
    <property type="protein sequence ID" value="KCW71933.1"/>
    <property type="molecule type" value="Genomic_DNA"/>
</dbReference>
<dbReference type="InterPro" id="IPR046349">
    <property type="entry name" value="C1-like_sf"/>
</dbReference>
<dbReference type="Gramene" id="KCW71933">
    <property type="protein sequence ID" value="KCW71933"/>
    <property type="gene ID" value="EUGRSUZ_E00393"/>
</dbReference>